<evidence type="ECO:0000313" key="1">
    <source>
        <dbReference type="EMBL" id="SJZ84359.1"/>
    </source>
</evidence>
<reference evidence="1 2" key="1">
    <citation type="submission" date="2017-02" db="EMBL/GenBank/DDBJ databases">
        <authorList>
            <person name="Peterson S.W."/>
        </authorList>
    </citation>
    <scope>NUCLEOTIDE SEQUENCE [LARGE SCALE GENOMIC DNA]</scope>
    <source>
        <strain evidence="1 2">ATCC 43854</strain>
    </source>
</reference>
<dbReference type="RefSeq" id="WP_143394323.1">
    <property type="nucleotide sequence ID" value="NZ_FUWU01000029.1"/>
</dbReference>
<dbReference type="InterPro" id="IPR029063">
    <property type="entry name" value="SAM-dependent_MTases_sf"/>
</dbReference>
<name>A0A1T4NYV7_9BACT</name>
<evidence type="ECO:0000313" key="2">
    <source>
        <dbReference type="Proteomes" id="UP000190449"/>
    </source>
</evidence>
<dbReference type="AlphaFoldDB" id="A0A1T4NYV7"/>
<proteinExistence type="predicted"/>
<dbReference type="SUPFAM" id="SSF53335">
    <property type="entry name" value="S-adenosyl-L-methionine-dependent methyltransferases"/>
    <property type="match status" value="1"/>
</dbReference>
<dbReference type="Proteomes" id="UP000190449">
    <property type="component" value="Unassembled WGS sequence"/>
</dbReference>
<sequence length="897" mass="103725">MNNAYKKLKEESLKFYIRDDYFSDYKCTQLGNIDFVIAKHLTKGGSRSLFDSIDNDGLKSILWAEAKQGTNHDIYESFVQLILTIGKERTFEKYLPPKYIGAFDAEKFAFIEYHQIQEIFFQNDFNWTVTPSNHDTKEFKQLYTLCKNSLEENSILFHYENQKEEFREFIRLNFKTDKDVSEKIAVTKNNFTFVFQKWSEKVKPSIAVDWEKSNKSGIIAADFFLADLLSKDGESLKDSLYVVLKNTKYELAKKLDEDGFLTTKSVGFTDKQKAYKEFWNVYERPPKEEYWDYIIARRDLLVPQDIRERKGSFFTPQIWVEKSQAYLAQVLGETWQDDYYIWDCCAGTGNLLNGLANYDRVWASTLDKQDVDVMTDRIANGWRMAENHVFQFDFLNDDFSKCPEELQEILNDAEKRKKLVIYINPPYAEAGNKRQISDTGQNKSNVSFENKVYDKWSEIIGTAAREVYAEFLIRIYTEIQCCKLAQFATLKALCAPNFAKFRSVFRAELKSLFVVPANTFDNVKGQFPIGFFIWNTDTKNEKSTEIKPLPEYVADVFDSNGNYLYKHSFYSYNNVKFMLHWIRQYYDKDGDFIGYVRVNGQDMQNNMGLFLTVDLTPNDLRAHFYFIITKKNLIPMCIYFTVRHCIAQTWLNDRDQFLFPSDGWKTNFEFQTDCLVYALFHGQNRISSAQGVNHWIPFTREQVGCKKTFKSTFMSDFLKGGDLRLRAKAADGGLFREESVIARSEATKQSSDECAVKIASPTARNDGADYAHEGGADGATMHGGVAGVSPAEGVAQDADAAGARGRLSPLENLSSEAQAVYDSALELWNYYHTKPNANPDASFYDIRKYFQGETKGRMNNMSGDEAYNERIGDLREKMKTLGKKIEPKVYEYGFLRR</sequence>
<evidence type="ECO:0008006" key="3">
    <source>
        <dbReference type="Google" id="ProtNLM"/>
    </source>
</evidence>
<protein>
    <recommendedName>
        <fullName evidence="3">Methyltransferase domain-containing protein</fullName>
    </recommendedName>
</protein>
<organism evidence="1 2">
    <name type="scientific">Fibrobacter intestinalis</name>
    <dbReference type="NCBI Taxonomy" id="28122"/>
    <lineage>
        <taxon>Bacteria</taxon>
        <taxon>Pseudomonadati</taxon>
        <taxon>Fibrobacterota</taxon>
        <taxon>Fibrobacteria</taxon>
        <taxon>Fibrobacterales</taxon>
        <taxon>Fibrobacteraceae</taxon>
        <taxon>Fibrobacter</taxon>
    </lineage>
</organism>
<dbReference type="EMBL" id="FUWU01000029">
    <property type="protein sequence ID" value="SJZ84359.1"/>
    <property type="molecule type" value="Genomic_DNA"/>
</dbReference>
<accession>A0A1T4NYV7</accession>
<dbReference type="Gene3D" id="3.40.50.150">
    <property type="entry name" value="Vaccinia Virus protein VP39"/>
    <property type="match status" value="1"/>
</dbReference>
<gene>
    <name evidence="1" type="ORF">SAMN02745108_01749</name>
</gene>
<dbReference type="STRING" id="28122.SAMN02745108_01749"/>